<keyword evidence="1" id="KW-0812">Transmembrane</keyword>
<dbReference type="InterPro" id="IPR007436">
    <property type="entry name" value="DUF485"/>
</dbReference>
<keyword evidence="3" id="KW-1185">Reference proteome</keyword>
<evidence type="ECO:0000256" key="1">
    <source>
        <dbReference type="SAM" id="Phobius"/>
    </source>
</evidence>
<evidence type="ECO:0000313" key="2">
    <source>
        <dbReference type="EMBL" id="SEN72194.1"/>
    </source>
</evidence>
<dbReference type="Pfam" id="PF04341">
    <property type="entry name" value="DUF485"/>
    <property type="match status" value="1"/>
</dbReference>
<gene>
    <name evidence="2" type="ORF">SAMN04488103_10745</name>
</gene>
<dbReference type="PANTHER" id="PTHR38598">
    <property type="entry name" value="INNER MEMBRANE PROTEIN YJCH"/>
    <property type="match status" value="1"/>
</dbReference>
<keyword evidence="1" id="KW-0472">Membrane</keyword>
<dbReference type="InterPro" id="IPR052959">
    <property type="entry name" value="Inner_membrane_assoc"/>
</dbReference>
<dbReference type="STRING" id="933059.SAMN04488103_10745"/>
<reference evidence="2 3" key="1">
    <citation type="submission" date="2016-10" db="EMBL/GenBank/DDBJ databases">
        <authorList>
            <person name="de Groot N.N."/>
        </authorList>
    </citation>
    <scope>NUCLEOTIDE SEQUENCE [LARGE SCALE GENOMIC DNA]</scope>
    <source>
        <strain evidence="2 3">DSM 3857</strain>
    </source>
</reference>
<evidence type="ECO:0000313" key="3">
    <source>
        <dbReference type="Proteomes" id="UP000198761"/>
    </source>
</evidence>
<organism evidence="2 3">
    <name type="scientific">Gemmobacter aquatilis</name>
    <dbReference type="NCBI Taxonomy" id="933059"/>
    <lineage>
        <taxon>Bacteria</taxon>
        <taxon>Pseudomonadati</taxon>
        <taxon>Pseudomonadota</taxon>
        <taxon>Alphaproteobacteria</taxon>
        <taxon>Rhodobacterales</taxon>
        <taxon>Paracoccaceae</taxon>
        <taxon>Gemmobacter</taxon>
    </lineage>
</organism>
<dbReference type="RefSeq" id="WP_091301972.1">
    <property type="nucleotide sequence ID" value="NZ_FOCE01000007.1"/>
</dbReference>
<accession>A0A1H8IUE2</accession>
<sequence length="103" mass="11277">MDPIHDKILADPRFRELVSRRNRFSFTLAVIVLAVYAGFVSVAVFNPALFASSFAGQSAWAWGLIAGFCIQGFAFVMTGIYTRRANGEFDRLAQDAIRGGKAA</sequence>
<feature type="transmembrane region" description="Helical" evidence="1">
    <location>
        <begin position="24"/>
        <end position="48"/>
    </location>
</feature>
<dbReference type="PANTHER" id="PTHR38598:SF1">
    <property type="entry name" value="INNER MEMBRANE PROTEIN YJCH"/>
    <property type="match status" value="1"/>
</dbReference>
<dbReference type="AlphaFoldDB" id="A0A1H8IUE2"/>
<keyword evidence="1" id="KW-1133">Transmembrane helix</keyword>
<name>A0A1H8IUE2_9RHOB</name>
<dbReference type="EMBL" id="FOCE01000007">
    <property type="protein sequence ID" value="SEN72194.1"/>
    <property type="molecule type" value="Genomic_DNA"/>
</dbReference>
<protein>
    <submittedName>
        <fullName evidence="2">Uncharacterized membrane protein, DUF485 family</fullName>
    </submittedName>
</protein>
<dbReference type="GO" id="GO:0005886">
    <property type="term" value="C:plasma membrane"/>
    <property type="evidence" value="ECO:0007669"/>
    <property type="project" value="TreeGrafter"/>
</dbReference>
<dbReference type="OrthoDB" id="5297034at2"/>
<dbReference type="Proteomes" id="UP000198761">
    <property type="component" value="Unassembled WGS sequence"/>
</dbReference>
<proteinExistence type="predicted"/>
<feature type="transmembrane region" description="Helical" evidence="1">
    <location>
        <begin position="60"/>
        <end position="81"/>
    </location>
</feature>